<dbReference type="PROSITE" id="PS50109">
    <property type="entry name" value="HIS_KIN"/>
    <property type="match status" value="1"/>
</dbReference>
<keyword evidence="6" id="KW-0418">Kinase</keyword>
<dbReference type="Pfam" id="PF07730">
    <property type="entry name" value="HisKA_3"/>
    <property type="match status" value="1"/>
</dbReference>
<keyword evidence="5" id="KW-0547">Nucleotide-binding</keyword>
<dbReference type="eggNOG" id="COG4585">
    <property type="taxonomic scope" value="Bacteria"/>
</dbReference>
<keyword evidence="3" id="KW-0597">Phosphoprotein</keyword>
<organism evidence="11 12">
    <name type="scientific">Kutzneria albida DSM 43870</name>
    <dbReference type="NCBI Taxonomy" id="1449976"/>
    <lineage>
        <taxon>Bacteria</taxon>
        <taxon>Bacillati</taxon>
        <taxon>Actinomycetota</taxon>
        <taxon>Actinomycetes</taxon>
        <taxon>Pseudonocardiales</taxon>
        <taxon>Pseudonocardiaceae</taxon>
        <taxon>Kutzneria</taxon>
    </lineage>
</organism>
<dbReference type="Gene3D" id="3.30.565.10">
    <property type="entry name" value="Histidine kinase-like ATPase, C-terminal domain"/>
    <property type="match status" value="1"/>
</dbReference>
<dbReference type="SUPFAM" id="SSF55874">
    <property type="entry name" value="ATPase domain of HSP90 chaperone/DNA topoisomerase II/histidine kinase"/>
    <property type="match status" value="1"/>
</dbReference>
<feature type="transmembrane region" description="Helical" evidence="9">
    <location>
        <begin position="102"/>
        <end position="131"/>
    </location>
</feature>
<dbReference type="EMBL" id="CP007155">
    <property type="protein sequence ID" value="AHH96366.1"/>
    <property type="molecule type" value="Genomic_DNA"/>
</dbReference>
<proteinExistence type="predicted"/>
<keyword evidence="9" id="KW-0812">Transmembrane</keyword>
<protein>
    <recommendedName>
        <fullName evidence="2">histidine kinase</fullName>
        <ecNumber evidence="2">2.7.13.3</ecNumber>
    </recommendedName>
</protein>
<dbReference type="InterPro" id="IPR050482">
    <property type="entry name" value="Sensor_HK_TwoCompSys"/>
</dbReference>
<comment type="catalytic activity">
    <reaction evidence="1">
        <text>ATP + protein L-histidine = ADP + protein N-phospho-L-histidine.</text>
        <dbReference type="EC" id="2.7.13.3"/>
    </reaction>
</comment>
<dbReference type="GO" id="GO:0005524">
    <property type="term" value="F:ATP binding"/>
    <property type="evidence" value="ECO:0007669"/>
    <property type="project" value="UniProtKB-KW"/>
</dbReference>
<gene>
    <name evidence="11" type="ORF">KALB_2998</name>
</gene>
<evidence type="ECO:0000256" key="1">
    <source>
        <dbReference type="ARBA" id="ARBA00000085"/>
    </source>
</evidence>
<feature type="domain" description="Histidine kinase" evidence="10">
    <location>
        <begin position="338"/>
        <end position="425"/>
    </location>
</feature>
<feature type="transmembrane region" description="Helical" evidence="9">
    <location>
        <begin position="72"/>
        <end position="90"/>
    </location>
</feature>
<evidence type="ECO:0000259" key="10">
    <source>
        <dbReference type="PROSITE" id="PS50109"/>
    </source>
</evidence>
<evidence type="ECO:0000256" key="3">
    <source>
        <dbReference type="ARBA" id="ARBA00022553"/>
    </source>
</evidence>
<dbReference type="STRING" id="1449976.KALB_2998"/>
<dbReference type="HOGENOM" id="CLU_000445_20_15_11"/>
<dbReference type="Pfam" id="PF02518">
    <property type="entry name" value="HATPase_c"/>
    <property type="match status" value="1"/>
</dbReference>
<dbReference type="CDD" id="cd16917">
    <property type="entry name" value="HATPase_UhpB-NarQ-NarX-like"/>
    <property type="match status" value="1"/>
</dbReference>
<evidence type="ECO:0000256" key="7">
    <source>
        <dbReference type="ARBA" id="ARBA00022840"/>
    </source>
</evidence>
<dbReference type="PANTHER" id="PTHR24421:SF10">
    <property type="entry name" value="NITRATE_NITRITE SENSOR PROTEIN NARQ"/>
    <property type="match status" value="1"/>
</dbReference>
<dbReference type="GO" id="GO:0046983">
    <property type="term" value="F:protein dimerization activity"/>
    <property type="evidence" value="ECO:0007669"/>
    <property type="project" value="InterPro"/>
</dbReference>
<keyword evidence="7" id="KW-0067">ATP-binding</keyword>
<sequence>MPTARPAVTVCRVDSTSPAPAESPWPGRVRWLADRAIDPARPLFCGLVFWITVLVLPVAVSANYLNLEQPYGLWPVLACSCALVALWLVLPWEPTAPLWRKAMHPLFVAVALLLNFVTSYNTIVVWLLLALANCTFLFGVRGAVALCTALMLVSFGGSLVYPGHSLVFALVQALVVPALAVFVVGLVHAVTEARARREESQRLLGELAAAHAELRAHAEQMRDLAVAEERARMSREMHDSIGHYLTVIKVGLTNAERFRTLRPEQAWDEVRQAKELTGFALADTRRWVRAMRPLGLEGASGSAALAELARSFDGTGVRVEFSVRGRELPLLGDTELVLYRVLQEGLTNVLRHAGASRAEAVLHFTEDRVSLAVSDDGGGTGPGDCERGFGLSSLAERAESLGGGLVAHNADRGGFLLRVELPVARA</sequence>
<evidence type="ECO:0000256" key="5">
    <source>
        <dbReference type="ARBA" id="ARBA00022741"/>
    </source>
</evidence>
<name>W5W754_9PSEU</name>
<accession>W5W754</accession>
<dbReference type="Proteomes" id="UP000019225">
    <property type="component" value="Chromosome"/>
</dbReference>
<evidence type="ECO:0000256" key="6">
    <source>
        <dbReference type="ARBA" id="ARBA00022777"/>
    </source>
</evidence>
<evidence type="ECO:0000256" key="4">
    <source>
        <dbReference type="ARBA" id="ARBA00022679"/>
    </source>
</evidence>
<dbReference type="InterPro" id="IPR005467">
    <property type="entry name" value="His_kinase_dom"/>
</dbReference>
<evidence type="ECO:0000256" key="9">
    <source>
        <dbReference type="SAM" id="Phobius"/>
    </source>
</evidence>
<evidence type="ECO:0000313" key="12">
    <source>
        <dbReference type="Proteomes" id="UP000019225"/>
    </source>
</evidence>
<dbReference type="GO" id="GO:0016020">
    <property type="term" value="C:membrane"/>
    <property type="evidence" value="ECO:0007669"/>
    <property type="project" value="InterPro"/>
</dbReference>
<feature type="transmembrane region" description="Helical" evidence="9">
    <location>
        <begin position="167"/>
        <end position="190"/>
    </location>
</feature>
<keyword evidence="12" id="KW-1185">Reference proteome</keyword>
<evidence type="ECO:0000256" key="8">
    <source>
        <dbReference type="ARBA" id="ARBA00023012"/>
    </source>
</evidence>
<dbReference type="GO" id="GO:0000155">
    <property type="term" value="F:phosphorelay sensor kinase activity"/>
    <property type="evidence" value="ECO:0007669"/>
    <property type="project" value="InterPro"/>
</dbReference>
<dbReference type="InterPro" id="IPR036890">
    <property type="entry name" value="HATPase_C_sf"/>
</dbReference>
<dbReference type="PANTHER" id="PTHR24421">
    <property type="entry name" value="NITRATE/NITRITE SENSOR PROTEIN NARX-RELATED"/>
    <property type="match status" value="1"/>
</dbReference>
<dbReference type="AlphaFoldDB" id="W5W754"/>
<dbReference type="InterPro" id="IPR003594">
    <property type="entry name" value="HATPase_dom"/>
</dbReference>
<keyword evidence="9" id="KW-0472">Membrane</keyword>
<reference evidence="11 12" key="1">
    <citation type="journal article" date="2014" name="BMC Genomics">
        <title>Complete genome sequence of producer of the glycopeptide antibiotic Aculeximycin Kutzneria albida DSM 43870T, a representative of minor genus of Pseudonocardiaceae.</title>
        <authorList>
            <person name="Rebets Y."/>
            <person name="Tokovenko B."/>
            <person name="Lushchyk I."/>
            <person name="Ruckert C."/>
            <person name="Zaburannyi N."/>
            <person name="Bechthold A."/>
            <person name="Kalinowski J."/>
            <person name="Luzhetskyy A."/>
        </authorList>
    </citation>
    <scope>NUCLEOTIDE SEQUENCE [LARGE SCALE GENOMIC DNA]</scope>
    <source>
        <strain evidence="11">DSM 43870</strain>
    </source>
</reference>
<evidence type="ECO:0000313" key="11">
    <source>
        <dbReference type="EMBL" id="AHH96366.1"/>
    </source>
</evidence>
<dbReference type="Gene3D" id="1.20.5.1930">
    <property type="match status" value="1"/>
</dbReference>
<feature type="transmembrane region" description="Helical" evidence="9">
    <location>
        <begin position="40"/>
        <end position="60"/>
    </location>
</feature>
<dbReference type="InterPro" id="IPR011712">
    <property type="entry name" value="Sig_transdc_His_kin_sub3_dim/P"/>
</dbReference>
<dbReference type="EC" id="2.7.13.3" evidence="2"/>
<evidence type="ECO:0000256" key="2">
    <source>
        <dbReference type="ARBA" id="ARBA00012438"/>
    </source>
</evidence>
<dbReference type="PATRIC" id="fig|1449976.3.peg.3010"/>
<keyword evidence="9" id="KW-1133">Transmembrane helix</keyword>
<dbReference type="KEGG" id="kal:KALB_2998"/>
<keyword evidence="8" id="KW-0902">Two-component regulatory system</keyword>
<feature type="transmembrane region" description="Helical" evidence="9">
    <location>
        <begin position="143"/>
        <end position="161"/>
    </location>
</feature>
<keyword evidence="4" id="KW-0808">Transferase</keyword>